<dbReference type="EMBL" id="JAUIQD010000009">
    <property type="protein sequence ID" value="KAK3339638.1"/>
    <property type="molecule type" value="Genomic_DNA"/>
</dbReference>
<keyword evidence="3" id="KW-1185">Reference proteome</keyword>
<protein>
    <submittedName>
        <fullName evidence="2">Uncharacterized protein</fullName>
    </submittedName>
</protein>
<feature type="compositionally biased region" description="Polar residues" evidence="1">
    <location>
        <begin position="115"/>
        <end position="135"/>
    </location>
</feature>
<evidence type="ECO:0000313" key="2">
    <source>
        <dbReference type="EMBL" id="KAK3339638.1"/>
    </source>
</evidence>
<reference evidence="2" key="1">
    <citation type="journal article" date="2023" name="Mol. Phylogenet. Evol.">
        <title>Genome-scale phylogeny and comparative genomics of the fungal order Sordariales.</title>
        <authorList>
            <person name="Hensen N."/>
            <person name="Bonometti L."/>
            <person name="Westerberg I."/>
            <person name="Brannstrom I.O."/>
            <person name="Guillou S."/>
            <person name="Cros-Aarteil S."/>
            <person name="Calhoun S."/>
            <person name="Haridas S."/>
            <person name="Kuo A."/>
            <person name="Mondo S."/>
            <person name="Pangilinan J."/>
            <person name="Riley R."/>
            <person name="LaButti K."/>
            <person name="Andreopoulos B."/>
            <person name="Lipzen A."/>
            <person name="Chen C."/>
            <person name="Yan M."/>
            <person name="Daum C."/>
            <person name="Ng V."/>
            <person name="Clum A."/>
            <person name="Steindorff A."/>
            <person name="Ohm R.A."/>
            <person name="Martin F."/>
            <person name="Silar P."/>
            <person name="Natvig D.O."/>
            <person name="Lalanne C."/>
            <person name="Gautier V."/>
            <person name="Ament-Velasquez S.L."/>
            <person name="Kruys A."/>
            <person name="Hutchinson M.I."/>
            <person name="Powell A.J."/>
            <person name="Barry K."/>
            <person name="Miller A.N."/>
            <person name="Grigoriev I.V."/>
            <person name="Debuchy R."/>
            <person name="Gladieux P."/>
            <person name="Hiltunen Thoren M."/>
            <person name="Johannesson H."/>
        </authorList>
    </citation>
    <scope>NUCLEOTIDE SEQUENCE</scope>
    <source>
        <strain evidence="2">CBS 955.72</strain>
    </source>
</reference>
<evidence type="ECO:0000313" key="3">
    <source>
        <dbReference type="Proteomes" id="UP001275084"/>
    </source>
</evidence>
<proteinExistence type="predicted"/>
<reference evidence="2" key="2">
    <citation type="submission" date="2023-06" db="EMBL/GenBank/DDBJ databases">
        <authorList>
            <consortium name="Lawrence Berkeley National Laboratory"/>
            <person name="Haridas S."/>
            <person name="Hensen N."/>
            <person name="Bonometti L."/>
            <person name="Westerberg I."/>
            <person name="Brannstrom I.O."/>
            <person name="Guillou S."/>
            <person name="Cros-Aarteil S."/>
            <person name="Calhoun S."/>
            <person name="Kuo A."/>
            <person name="Mondo S."/>
            <person name="Pangilinan J."/>
            <person name="Riley R."/>
            <person name="Labutti K."/>
            <person name="Andreopoulos B."/>
            <person name="Lipzen A."/>
            <person name="Chen C."/>
            <person name="Yanf M."/>
            <person name="Daum C."/>
            <person name="Ng V."/>
            <person name="Clum A."/>
            <person name="Steindorff A."/>
            <person name="Ohm R."/>
            <person name="Martin F."/>
            <person name="Silar P."/>
            <person name="Natvig D."/>
            <person name="Lalanne C."/>
            <person name="Gautier V."/>
            <person name="Ament-Velasquez S.L."/>
            <person name="Kruys A."/>
            <person name="Hutchinson M.I."/>
            <person name="Powell A.J."/>
            <person name="Barry K."/>
            <person name="Miller A.N."/>
            <person name="Grigoriev I.V."/>
            <person name="Debuchy R."/>
            <person name="Gladieux P."/>
            <person name="Thoren M.H."/>
            <person name="Johannesson H."/>
        </authorList>
    </citation>
    <scope>NUCLEOTIDE SEQUENCE</scope>
    <source>
        <strain evidence="2">CBS 955.72</strain>
    </source>
</reference>
<name>A0AAJ0H5F3_9PEZI</name>
<feature type="region of interest" description="Disordered" evidence="1">
    <location>
        <begin position="94"/>
        <end position="172"/>
    </location>
</feature>
<dbReference type="Proteomes" id="UP001275084">
    <property type="component" value="Unassembled WGS sequence"/>
</dbReference>
<sequence length="622" mass="67265">MTKNLVNELTPAGVSEPRLLSAETPSHHLRDAGPNWNSAPWAVTTEPQQLSQQSEADLYSSSLCSRTTFSDARQPTQPLDRRLPNRSVGVVGQSLKPSHLSLNNTDAPFPIPEQQPKSFPLQPNTETRPCDSSASDDGKQSLDDSESEWGTEGEASTCGHYSTVPRDTVSPSIPRFCTSNAEAKRLLSWVIDLPPVAQEPLGVAPRAFPADAVGGSGAPSVHNTATPSTALSSRRVNYRWATSSGKRGLGPPGEDEDNNGEDSDRKRPRPVVGTLVASPTPERRYACPFQKIVGYGQPGPHCFMYSPNNLNGGAASFSRVKSHVPTNHDPELWCHHCWKFCSTKNSALNHQATAKCSAAPRSEYAMQDGQAEHLRKWIFRNGTGEEKWYTLVEYLFPGRSMLGPDGTMLFTPYYENPATVSLYLPAPSQDSFWGSEVSIRGSDTSSDVSQVNQGSTLTNGFMNGVAAEGTFIPRFDIPVTPNSSASLSPVEHNNEGQRGLAGFVVGGLPLLPNTGGSLASFPGPEDSTHTNGTPVSIAHASGSRNPAVLELRRNNAKLRSEQAQTRSELERCRQVIHDSLEYVDQLSELQESYAMDSSPEPSPRVLQFGSAVMGLRNSLAPS</sequence>
<comment type="caution">
    <text evidence="2">The sequence shown here is derived from an EMBL/GenBank/DDBJ whole genome shotgun (WGS) entry which is preliminary data.</text>
</comment>
<feature type="compositionally biased region" description="Polar residues" evidence="1">
    <location>
        <begin position="221"/>
        <end position="245"/>
    </location>
</feature>
<accession>A0AAJ0H5F3</accession>
<dbReference type="AlphaFoldDB" id="A0AAJ0H5F3"/>
<gene>
    <name evidence="2" type="ORF">B0T25DRAFT_586247</name>
</gene>
<organism evidence="2 3">
    <name type="scientific">Lasiosphaeria hispida</name>
    <dbReference type="NCBI Taxonomy" id="260671"/>
    <lineage>
        <taxon>Eukaryota</taxon>
        <taxon>Fungi</taxon>
        <taxon>Dikarya</taxon>
        <taxon>Ascomycota</taxon>
        <taxon>Pezizomycotina</taxon>
        <taxon>Sordariomycetes</taxon>
        <taxon>Sordariomycetidae</taxon>
        <taxon>Sordariales</taxon>
        <taxon>Lasiosphaeriaceae</taxon>
        <taxon>Lasiosphaeria</taxon>
    </lineage>
</organism>
<feature type="region of interest" description="Disordered" evidence="1">
    <location>
        <begin position="215"/>
        <end position="277"/>
    </location>
</feature>
<evidence type="ECO:0000256" key="1">
    <source>
        <dbReference type="SAM" id="MobiDB-lite"/>
    </source>
</evidence>